<keyword evidence="1" id="KW-1133">Transmembrane helix</keyword>
<feature type="transmembrane region" description="Helical" evidence="1">
    <location>
        <begin position="44"/>
        <end position="62"/>
    </location>
</feature>
<protein>
    <submittedName>
        <fullName evidence="2">Uncharacterized protein</fullName>
    </submittedName>
</protein>
<evidence type="ECO:0000256" key="1">
    <source>
        <dbReference type="SAM" id="Phobius"/>
    </source>
</evidence>
<dbReference type="Proteomes" id="UP000199421">
    <property type="component" value="Unassembled WGS sequence"/>
</dbReference>
<name>A0A1H7G911_OLID1</name>
<keyword evidence="3" id="KW-1185">Reference proteome</keyword>
<keyword evidence="1" id="KW-0472">Membrane</keyword>
<evidence type="ECO:0000313" key="2">
    <source>
        <dbReference type="EMBL" id="SEK34786.1"/>
    </source>
</evidence>
<organism evidence="2 3">
    <name type="scientific">Olivibacter domesticus</name>
    <name type="common">Pseudosphingobacterium domesticum</name>
    <dbReference type="NCBI Taxonomy" id="407022"/>
    <lineage>
        <taxon>Bacteria</taxon>
        <taxon>Pseudomonadati</taxon>
        <taxon>Bacteroidota</taxon>
        <taxon>Sphingobacteriia</taxon>
        <taxon>Sphingobacteriales</taxon>
        <taxon>Sphingobacteriaceae</taxon>
        <taxon>Olivibacter</taxon>
    </lineage>
</organism>
<keyword evidence="1" id="KW-0812">Transmembrane</keyword>
<dbReference type="STRING" id="407022.SAMN05661044_00022"/>
<dbReference type="AlphaFoldDB" id="A0A1H7G911"/>
<accession>A0A1H7G911</accession>
<proteinExistence type="predicted"/>
<sequence>MSYCYLILVFKKKIKSLLTVELIKKHLTDMKKFLYNSSADLDKFHLKLIISLILSTASFFLFHQVFLKFRIDYIVILSICVVLGTFVYLLMLKYLWKVKS</sequence>
<reference evidence="3" key="1">
    <citation type="submission" date="2016-10" db="EMBL/GenBank/DDBJ databases">
        <authorList>
            <person name="Varghese N."/>
            <person name="Submissions S."/>
        </authorList>
    </citation>
    <scope>NUCLEOTIDE SEQUENCE [LARGE SCALE GENOMIC DNA]</scope>
    <source>
        <strain evidence="3">DSM 18733</strain>
    </source>
</reference>
<gene>
    <name evidence="2" type="ORF">SAMN05661044_00022</name>
</gene>
<dbReference type="EMBL" id="FOAF01000001">
    <property type="protein sequence ID" value="SEK34786.1"/>
    <property type="molecule type" value="Genomic_DNA"/>
</dbReference>
<evidence type="ECO:0000313" key="3">
    <source>
        <dbReference type="Proteomes" id="UP000199421"/>
    </source>
</evidence>
<feature type="transmembrane region" description="Helical" evidence="1">
    <location>
        <begin position="74"/>
        <end position="96"/>
    </location>
</feature>